<dbReference type="GeneID" id="7987202"/>
<organism evidence="3 4">
    <name type="scientific">Thermococcus gammatolerans (strain DSM 15229 / JCM 11827 / EJ3)</name>
    <dbReference type="NCBI Taxonomy" id="593117"/>
    <lineage>
        <taxon>Archaea</taxon>
        <taxon>Methanobacteriati</taxon>
        <taxon>Methanobacteriota</taxon>
        <taxon>Thermococci</taxon>
        <taxon>Thermococcales</taxon>
        <taxon>Thermococcaceae</taxon>
        <taxon>Thermococcus</taxon>
    </lineage>
</organism>
<reference evidence="3 4" key="1">
    <citation type="journal article" date="2007" name="Genome Biol.">
        <title>Genome analysis and genome-wide proteomics of Thermococcus gammatolerans, the most radioresistant organism known amongst the Archaea.</title>
        <authorList>
            <person name="Zivanovic Y."/>
            <person name="Armengaud J."/>
            <person name="Lagorce A."/>
            <person name="Leplat C."/>
            <person name="Guerin P."/>
            <person name="Dutertre M."/>
            <person name="Anthouard V."/>
            <person name="Forterre P."/>
            <person name="Wincker P."/>
            <person name="Confalonieri F."/>
        </authorList>
    </citation>
    <scope>NUCLEOTIDE SEQUENCE [LARGE SCALE GENOMIC DNA]</scope>
    <source>
        <strain evidence="4">DSM 15229 / JCM 11827 / EJ3</strain>
    </source>
</reference>
<dbReference type="KEGG" id="tga:TGAM_0579"/>
<dbReference type="STRING" id="593117.TGAM_0579"/>
<feature type="coiled-coil region" evidence="1">
    <location>
        <begin position="405"/>
        <end position="432"/>
    </location>
</feature>
<dbReference type="EMBL" id="CP001398">
    <property type="protein sequence ID" value="ACS33081.1"/>
    <property type="molecule type" value="Genomic_DNA"/>
</dbReference>
<feature type="region of interest" description="Disordered" evidence="2">
    <location>
        <begin position="132"/>
        <end position="162"/>
    </location>
</feature>
<name>C5A4B9_THEGJ</name>
<dbReference type="OrthoDB" id="86210at2157"/>
<dbReference type="PaxDb" id="593117-TGAM_0579"/>
<dbReference type="AlphaFoldDB" id="C5A4B9"/>
<dbReference type="eggNOG" id="arCOG05737">
    <property type="taxonomic scope" value="Archaea"/>
</dbReference>
<proteinExistence type="predicted"/>
<dbReference type="Proteomes" id="UP000001488">
    <property type="component" value="Chromosome"/>
</dbReference>
<protein>
    <submittedName>
        <fullName evidence="3">Uncharacterized protein</fullName>
    </submittedName>
</protein>
<evidence type="ECO:0000256" key="2">
    <source>
        <dbReference type="SAM" id="MobiDB-lite"/>
    </source>
</evidence>
<evidence type="ECO:0000313" key="4">
    <source>
        <dbReference type="Proteomes" id="UP000001488"/>
    </source>
</evidence>
<accession>C5A4B9</accession>
<keyword evidence="4" id="KW-1185">Reference proteome</keyword>
<dbReference type="PATRIC" id="fig|593117.10.peg.577"/>
<dbReference type="HOGENOM" id="CLU_035109_0_0_2"/>
<evidence type="ECO:0000256" key="1">
    <source>
        <dbReference type="SAM" id="Coils"/>
    </source>
</evidence>
<sequence length="549" mass="61974">MKLPDTRPLKENVVVISPSDLAQEVKSVASQSGGAFLKIFGKKDNSKYYLTILFDRTKVLAAEGQDLESGAQVIGEEAINLFRKLMGNPMVVDVYSLDEIGVKISIAENLDVYSKTPKITIEELFGGRAPARVEKPKPVPKPAEKPVEKPAEKPVKAREKPKPKPGEIEIVIEIPGGDVLEEALKEYTKHLISEAKRIRTLQINKVVYSGELTEGVVYLNVHIYGHSEGQMREVAEKRMLHAISKYAPVILRMADIKPILKEIKVILDGKEVAPQEIVERDKKKIGKVDREGRLTLAVLEDVWPYFSAMMRTVVNEIERQGIAVKAATFDVPGRKEFEVNAKLAVETSLSEDQARKIIRDIITKHTKELGRTLKRYMTVHNVEVEFIKKAETVKPSAKVPTTGKAAEILQKKAELEKEVEKLLQQAGVEELAFLTEEKKRESEKALLRSRIEPAMEELKNRLHTELKLIPRVTFKWLKLNWDAKGTTVYVDIEASFMKEEIGGLFGSFSGVDEGRIKQDVRETILRVIRDIQKEYGIKISLNKFNVIVR</sequence>
<gene>
    <name evidence="3" type="ordered locus">TGAM_0579</name>
</gene>
<dbReference type="InterPro" id="IPR019249">
    <property type="entry name" value="DUF2226"/>
</dbReference>
<evidence type="ECO:0000313" key="3">
    <source>
        <dbReference type="EMBL" id="ACS33081.1"/>
    </source>
</evidence>
<keyword evidence="1" id="KW-0175">Coiled coil</keyword>
<dbReference type="RefSeq" id="WP_015858199.1">
    <property type="nucleotide sequence ID" value="NC_012804.1"/>
</dbReference>
<dbReference type="Pfam" id="PF09987">
    <property type="entry name" value="DUF2226"/>
    <property type="match status" value="1"/>
</dbReference>